<dbReference type="SUPFAM" id="SSF52540">
    <property type="entry name" value="P-loop containing nucleoside triphosphate hydrolases"/>
    <property type="match status" value="1"/>
</dbReference>
<dbReference type="Proteomes" id="UP000749311">
    <property type="component" value="Unassembled WGS sequence"/>
</dbReference>
<dbReference type="PROSITE" id="PS50893">
    <property type="entry name" value="ABC_TRANSPORTER_2"/>
    <property type="match status" value="1"/>
</dbReference>
<keyword evidence="3 5" id="KW-0067">ATP-binding</keyword>
<dbReference type="InterPro" id="IPR003593">
    <property type="entry name" value="AAA+_ATPase"/>
</dbReference>
<proteinExistence type="predicted"/>
<evidence type="ECO:0000313" key="5">
    <source>
        <dbReference type="EMBL" id="NIH56677.1"/>
    </source>
</evidence>
<dbReference type="PANTHER" id="PTHR24220">
    <property type="entry name" value="IMPORT ATP-BINDING PROTEIN"/>
    <property type="match status" value="1"/>
</dbReference>
<comment type="caution">
    <text evidence="5">The sequence shown here is derived from an EMBL/GenBank/DDBJ whole genome shotgun (WGS) entry which is preliminary data.</text>
</comment>
<dbReference type="PROSITE" id="PS00211">
    <property type="entry name" value="ABC_TRANSPORTER_1"/>
    <property type="match status" value="1"/>
</dbReference>
<evidence type="ECO:0000259" key="4">
    <source>
        <dbReference type="PROSITE" id="PS50893"/>
    </source>
</evidence>
<evidence type="ECO:0000256" key="1">
    <source>
        <dbReference type="ARBA" id="ARBA00022448"/>
    </source>
</evidence>
<keyword evidence="1" id="KW-0813">Transport</keyword>
<evidence type="ECO:0000313" key="6">
    <source>
        <dbReference type="Proteomes" id="UP000749311"/>
    </source>
</evidence>
<dbReference type="Pfam" id="PF00005">
    <property type="entry name" value="ABC_tran"/>
    <property type="match status" value="1"/>
</dbReference>
<dbReference type="InterPro" id="IPR027417">
    <property type="entry name" value="P-loop_NTPase"/>
</dbReference>
<dbReference type="CDD" id="cd03255">
    <property type="entry name" value="ABC_MJ0796_LolCDE_FtsE"/>
    <property type="match status" value="1"/>
</dbReference>
<dbReference type="SMART" id="SM00382">
    <property type="entry name" value="AAA"/>
    <property type="match status" value="1"/>
</dbReference>
<dbReference type="PANTHER" id="PTHR24220:SF86">
    <property type="entry name" value="ABC TRANSPORTER ABCH.1"/>
    <property type="match status" value="1"/>
</dbReference>
<dbReference type="InterPro" id="IPR017871">
    <property type="entry name" value="ABC_transporter-like_CS"/>
</dbReference>
<dbReference type="RefSeq" id="WP_167165804.1">
    <property type="nucleotide sequence ID" value="NZ_BAAAOO010000015.1"/>
</dbReference>
<evidence type="ECO:0000256" key="2">
    <source>
        <dbReference type="ARBA" id="ARBA00022741"/>
    </source>
</evidence>
<gene>
    <name evidence="5" type="ORF">FB473_001322</name>
</gene>
<sequence>MTVVTRLEARGLGFAYSPDVVVLEGWSALFEAGEIVAVTGPSGAGKSTLMYLLGLMLVPRSGEVLVDGIPVAHLPDTDRARLRASEFGFVFQDASLDATRTVLDNITETALYRRTPRAPACVRARELMARFGVDLRAEHRPGQISGGQAQRVALCRALLASPQIVLADEPTGNLDHATAEIVIEVLHHVAHEGGTVVVATHDPYLISRCTRVIAL</sequence>
<reference evidence="5 6" key="1">
    <citation type="submission" date="2020-02" db="EMBL/GenBank/DDBJ databases">
        <title>Sequencing the genomes of 1000 actinobacteria strains.</title>
        <authorList>
            <person name="Klenk H.-P."/>
        </authorList>
    </citation>
    <scope>NUCLEOTIDE SEQUENCE [LARGE SCALE GENOMIC DNA]</scope>
    <source>
        <strain evidence="5 6">DSM 19609</strain>
    </source>
</reference>
<organism evidence="5 6">
    <name type="scientific">Brooklawnia cerclae</name>
    <dbReference type="NCBI Taxonomy" id="349934"/>
    <lineage>
        <taxon>Bacteria</taxon>
        <taxon>Bacillati</taxon>
        <taxon>Actinomycetota</taxon>
        <taxon>Actinomycetes</taxon>
        <taxon>Propionibacteriales</taxon>
        <taxon>Propionibacteriaceae</taxon>
        <taxon>Brooklawnia</taxon>
    </lineage>
</organism>
<dbReference type="EMBL" id="JAAMOZ010000001">
    <property type="protein sequence ID" value="NIH56677.1"/>
    <property type="molecule type" value="Genomic_DNA"/>
</dbReference>
<dbReference type="Gene3D" id="3.40.50.300">
    <property type="entry name" value="P-loop containing nucleotide triphosphate hydrolases"/>
    <property type="match status" value="1"/>
</dbReference>
<evidence type="ECO:0000256" key="3">
    <source>
        <dbReference type="ARBA" id="ARBA00022840"/>
    </source>
</evidence>
<feature type="domain" description="ABC transporter" evidence="4">
    <location>
        <begin position="7"/>
        <end position="215"/>
    </location>
</feature>
<dbReference type="InterPro" id="IPR017911">
    <property type="entry name" value="MacB-like_ATP-bd"/>
</dbReference>
<dbReference type="GO" id="GO:0005524">
    <property type="term" value="F:ATP binding"/>
    <property type="evidence" value="ECO:0007669"/>
    <property type="project" value="UniProtKB-KW"/>
</dbReference>
<keyword evidence="6" id="KW-1185">Reference proteome</keyword>
<accession>A0ABX0SIV0</accession>
<keyword evidence="2" id="KW-0547">Nucleotide-binding</keyword>
<dbReference type="InterPro" id="IPR015854">
    <property type="entry name" value="ABC_transpr_LolD-like"/>
</dbReference>
<name>A0ABX0SIV0_9ACTN</name>
<protein>
    <submittedName>
        <fullName evidence="5">ABC transport system ATP-binding protein</fullName>
    </submittedName>
</protein>
<dbReference type="InterPro" id="IPR003439">
    <property type="entry name" value="ABC_transporter-like_ATP-bd"/>
</dbReference>